<dbReference type="SMART" id="SM00448">
    <property type="entry name" value="REC"/>
    <property type="match status" value="1"/>
</dbReference>
<dbReference type="InterPro" id="IPR005467">
    <property type="entry name" value="His_kinase_dom"/>
</dbReference>
<feature type="region of interest" description="Disordered" evidence="5">
    <location>
        <begin position="1"/>
        <end position="37"/>
    </location>
</feature>
<dbReference type="InterPro" id="IPR011006">
    <property type="entry name" value="CheY-like_superfamily"/>
</dbReference>
<dbReference type="SMART" id="SM00387">
    <property type="entry name" value="HATPase_c"/>
    <property type="match status" value="1"/>
</dbReference>
<dbReference type="Pfam" id="PF13426">
    <property type="entry name" value="PAS_9"/>
    <property type="match status" value="1"/>
</dbReference>
<evidence type="ECO:0000259" key="8">
    <source>
        <dbReference type="PROSITE" id="PS50110"/>
    </source>
</evidence>
<name>A0A560AZH9_AZOBR</name>
<dbReference type="AlphaFoldDB" id="A0A560AZH9"/>
<evidence type="ECO:0000259" key="7">
    <source>
        <dbReference type="PROSITE" id="PS50109"/>
    </source>
</evidence>
<feature type="modified residue" description="4-aspartylphosphate" evidence="4">
    <location>
        <position position="814"/>
    </location>
</feature>
<dbReference type="InterPro" id="IPR003661">
    <property type="entry name" value="HisK_dim/P_dom"/>
</dbReference>
<accession>A0A560AZH9</accession>
<dbReference type="SUPFAM" id="SSF55874">
    <property type="entry name" value="ATPase domain of HSP90 chaperone/DNA topoisomerase II/histidine kinase"/>
    <property type="match status" value="1"/>
</dbReference>
<reference evidence="10 11" key="1">
    <citation type="submission" date="2019-06" db="EMBL/GenBank/DDBJ databases">
        <title>Genomic Encyclopedia of Type Strains, Phase IV (KMG-V): Genome sequencing to study the core and pangenomes of soil and plant-associated prokaryotes.</title>
        <authorList>
            <person name="Whitman W."/>
        </authorList>
    </citation>
    <scope>NUCLEOTIDE SEQUENCE [LARGE SCALE GENOMIC DNA]</scope>
    <source>
        <strain evidence="10 11">BR 11796</strain>
    </source>
</reference>
<feature type="domain" description="PAC" evidence="9">
    <location>
        <begin position="454"/>
        <end position="504"/>
    </location>
</feature>
<dbReference type="Pfam" id="PF00512">
    <property type="entry name" value="HisKA"/>
    <property type="match status" value="1"/>
</dbReference>
<evidence type="ECO:0000256" key="3">
    <source>
        <dbReference type="ARBA" id="ARBA00022553"/>
    </source>
</evidence>
<dbReference type="Pfam" id="PF13188">
    <property type="entry name" value="PAS_8"/>
    <property type="match status" value="1"/>
</dbReference>
<dbReference type="InterPro" id="IPR001610">
    <property type="entry name" value="PAC"/>
</dbReference>
<keyword evidence="6" id="KW-0812">Transmembrane</keyword>
<dbReference type="Gene3D" id="3.30.565.10">
    <property type="entry name" value="Histidine kinase-like ATPase, C-terminal domain"/>
    <property type="match status" value="1"/>
</dbReference>
<evidence type="ECO:0000256" key="2">
    <source>
        <dbReference type="ARBA" id="ARBA00012438"/>
    </source>
</evidence>
<evidence type="ECO:0000256" key="5">
    <source>
        <dbReference type="SAM" id="MobiDB-lite"/>
    </source>
</evidence>
<comment type="catalytic activity">
    <reaction evidence="1">
        <text>ATP + protein L-histidine = ADP + protein N-phospho-L-histidine.</text>
        <dbReference type="EC" id="2.7.13.3"/>
    </reaction>
</comment>
<dbReference type="InterPro" id="IPR000700">
    <property type="entry name" value="PAS-assoc_C"/>
</dbReference>
<dbReference type="SUPFAM" id="SSF55785">
    <property type="entry name" value="PYP-like sensor domain (PAS domain)"/>
    <property type="match status" value="2"/>
</dbReference>
<dbReference type="InterPro" id="IPR001789">
    <property type="entry name" value="Sig_transdc_resp-reg_receiver"/>
</dbReference>
<dbReference type="Pfam" id="PF02518">
    <property type="entry name" value="HATPase_c"/>
    <property type="match status" value="1"/>
</dbReference>
<dbReference type="CDD" id="cd00082">
    <property type="entry name" value="HisKA"/>
    <property type="match status" value="1"/>
</dbReference>
<dbReference type="SUPFAM" id="SSF52172">
    <property type="entry name" value="CheY-like"/>
    <property type="match status" value="1"/>
</dbReference>
<proteinExistence type="predicted"/>
<dbReference type="PROSITE" id="PS50109">
    <property type="entry name" value="HIS_KIN"/>
    <property type="match status" value="1"/>
</dbReference>
<gene>
    <name evidence="10" type="ORF">FBZ82_10943</name>
</gene>
<organism evidence="10 11">
    <name type="scientific">Azospirillum brasilense</name>
    <dbReference type="NCBI Taxonomy" id="192"/>
    <lineage>
        <taxon>Bacteria</taxon>
        <taxon>Pseudomonadati</taxon>
        <taxon>Pseudomonadota</taxon>
        <taxon>Alphaproteobacteria</taxon>
        <taxon>Rhodospirillales</taxon>
        <taxon>Azospirillaceae</taxon>
        <taxon>Azospirillum</taxon>
    </lineage>
</organism>
<sequence>MTMERGSLDLSGRGGLPPTDTDRDVRAARPAGDAVPRRGPGGLTDLLFLMLGAAGLLAVMMPEEGRDRLMLPLGVMTLAMAALAVLSVRRARAAAAALDRSARLLRAANEELAASRQRFRDFAEAASDWFWESAADHRYTYVSERLPEILGGDPAPVFGDSLLDLGALVEDTDTWLDHLADIEAGRAFRDLEITLRDGAGDTRVFRISAQPFTDADGRFAGYRGTGIETTAETLALVEARFMQSVVHDALSSISEGFVLFSPDDRLIFCNERYRSAYPNLADVLVPGTAFKDILRAAAERGGYEGDDREMADWIAERMKRHLLHTDPVDGRLSDGRWYRISEHATGSGGIVKILMDITELKRREEQLAGQTERLEATVSALSESEKRYRQLVELAPYGIVIWDRRAIRFGNAAAASILGVGGSGGLEGVDLNRFIVEAETVTTRLGLGAEGDHQRVECAIARPSGEQRHVEIGAFPAVYQREAAVLLVLNDVTERRRAEAELQKSQKMEAVGRMAGGIAHEFNNMLTAIGGFARLAERAPDDPARVTTCVREIAKASDRAAALTAQLLDFSRRRPSDETEVVALAPLVRDLKVFLKPLMSAGIDLDIRIGDGEAHAVANPVMLNQAILNLALNARDAMPDGGRLTITLDSALPDAGFFGRHGALGHGRYAVIRVVDEGCGVPESVRDRIWEPFFTTKEPGKGTGLGLWMVYGTAQQAGGAVEMEAGPDGRGSVFSIHLPAVPAPAQAGSLADGLGLGEDEGAAILLVDDEEAVRTYVRLALEEAGCTVTEAVDGLDALERWDECGGLFDAVVSDMSMPRMNGLELSRALAERNPELRILFLTGYASHETAADMTAQPGRRIVMKPVAPDRLIEAVRGLLAE</sequence>
<dbReference type="PROSITE" id="PS50110">
    <property type="entry name" value="RESPONSE_REGULATORY"/>
    <property type="match status" value="1"/>
</dbReference>
<evidence type="ECO:0000259" key="9">
    <source>
        <dbReference type="PROSITE" id="PS50113"/>
    </source>
</evidence>
<keyword evidence="3 4" id="KW-0597">Phosphoprotein</keyword>
<dbReference type="InterPro" id="IPR035965">
    <property type="entry name" value="PAS-like_dom_sf"/>
</dbReference>
<dbReference type="SUPFAM" id="SSF47384">
    <property type="entry name" value="Homodimeric domain of signal transducing histidine kinase"/>
    <property type="match status" value="1"/>
</dbReference>
<keyword evidence="6" id="KW-1133">Transmembrane helix</keyword>
<evidence type="ECO:0000256" key="4">
    <source>
        <dbReference type="PROSITE-ProRule" id="PRU00169"/>
    </source>
</evidence>
<dbReference type="EC" id="2.7.13.3" evidence="2"/>
<dbReference type="SMART" id="SM00388">
    <property type="entry name" value="HisKA"/>
    <property type="match status" value="1"/>
</dbReference>
<dbReference type="Pfam" id="PF12860">
    <property type="entry name" value="PAS_7"/>
    <property type="match status" value="1"/>
</dbReference>
<dbReference type="SMART" id="SM00091">
    <property type="entry name" value="PAS"/>
    <property type="match status" value="3"/>
</dbReference>
<dbReference type="NCBIfam" id="TIGR00229">
    <property type="entry name" value="sensory_box"/>
    <property type="match status" value="1"/>
</dbReference>
<dbReference type="PRINTS" id="PR00344">
    <property type="entry name" value="BCTRLSENSOR"/>
</dbReference>
<dbReference type="Gene3D" id="1.10.287.130">
    <property type="match status" value="1"/>
</dbReference>
<dbReference type="InterPro" id="IPR003594">
    <property type="entry name" value="HATPase_dom"/>
</dbReference>
<dbReference type="EMBL" id="VITF01000009">
    <property type="protein sequence ID" value="TWA65791.1"/>
    <property type="molecule type" value="Genomic_DNA"/>
</dbReference>
<evidence type="ECO:0000256" key="1">
    <source>
        <dbReference type="ARBA" id="ARBA00000085"/>
    </source>
</evidence>
<dbReference type="Gene3D" id="3.40.50.2300">
    <property type="match status" value="1"/>
</dbReference>
<dbReference type="InterPro" id="IPR000014">
    <property type="entry name" value="PAS"/>
</dbReference>
<dbReference type="PANTHER" id="PTHR43065">
    <property type="entry name" value="SENSOR HISTIDINE KINASE"/>
    <property type="match status" value="1"/>
</dbReference>
<dbReference type="Gene3D" id="3.30.450.20">
    <property type="entry name" value="PAS domain"/>
    <property type="match status" value="3"/>
</dbReference>
<dbReference type="GO" id="GO:0000155">
    <property type="term" value="F:phosphorelay sensor kinase activity"/>
    <property type="evidence" value="ECO:0007669"/>
    <property type="project" value="InterPro"/>
</dbReference>
<dbReference type="PROSITE" id="PS50113">
    <property type="entry name" value="PAC"/>
    <property type="match status" value="1"/>
</dbReference>
<dbReference type="SMART" id="SM00086">
    <property type="entry name" value="PAC"/>
    <property type="match status" value="2"/>
</dbReference>
<feature type="domain" description="Histidine kinase" evidence="7">
    <location>
        <begin position="517"/>
        <end position="742"/>
    </location>
</feature>
<dbReference type="InterPro" id="IPR004358">
    <property type="entry name" value="Sig_transdc_His_kin-like_C"/>
</dbReference>
<comment type="caution">
    <text evidence="10">The sequence shown here is derived from an EMBL/GenBank/DDBJ whole genome shotgun (WGS) entry which is preliminary data.</text>
</comment>
<dbReference type="PANTHER" id="PTHR43065:SF42">
    <property type="entry name" value="TWO-COMPONENT SENSOR PPRA"/>
    <property type="match status" value="1"/>
</dbReference>
<dbReference type="Proteomes" id="UP000316083">
    <property type="component" value="Unassembled WGS sequence"/>
</dbReference>
<dbReference type="CDD" id="cd00130">
    <property type="entry name" value="PAS"/>
    <property type="match status" value="1"/>
</dbReference>
<feature type="transmembrane region" description="Helical" evidence="6">
    <location>
        <begin position="69"/>
        <end position="88"/>
    </location>
</feature>
<dbReference type="Pfam" id="PF00072">
    <property type="entry name" value="Response_reg"/>
    <property type="match status" value="1"/>
</dbReference>
<evidence type="ECO:0000256" key="6">
    <source>
        <dbReference type="SAM" id="Phobius"/>
    </source>
</evidence>
<dbReference type="InterPro" id="IPR036890">
    <property type="entry name" value="HATPase_C_sf"/>
</dbReference>
<keyword evidence="6" id="KW-0472">Membrane</keyword>
<dbReference type="InterPro" id="IPR036097">
    <property type="entry name" value="HisK_dim/P_sf"/>
</dbReference>
<protein>
    <recommendedName>
        <fullName evidence="2">histidine kinase</fullName>
        <ecNumber evidence="2">2.7.13.3</ecNumber>
    </recommendedName>
</protein>
<evidence type="ECO:0000313" key="10">
    <source>
        <dbReference type="EMBL" id="TWA65791.1"/>
    </source>
</evidence>
<feature type="domain" description="Response regulatory" evidence="8">
    <location>
        <begin position="763"/>
        <end position="879"/>
    </location>
</feature>
<evidence type="ECO:0000313" key="11">
    <source>
        <dbReference type="Proteomes" id="UP000316083"/>
    </source>
</evidence>
<feature type="transmembrane region" description="Helical" evidence="6">
    <location>
        <begin position="46"/>
        <end position="62"/>
    </location>
</feature>